<gene>
    <name evidence="1" type="ORF">RCIX1004</name>
</gene>
<dbReference type="SMR" id="Q0W5K4"/>
<sequence length="146" mass="17026">MRLFLAGPFFDDEEVERLDKVKARLEDLGFEVYSTSHRNQRIDLRKPEEKSRRFRLLCEEIRRSDGVFAVLDGRDAGTIWEMGYAFSAGKPVIAFAEEEGFFSLMIDQSATYLVGFDSLDRRLYEYLQARDINSTPKYTGHMVDDY</sequence>
<dbReference type="GeneID" id="5142895"/>
<keyword evidence="1" id="KW-0328">Glycosyltransferase</keyword>
<dbReference type="RefSeq" id="WP_012036182.1">
    <property type="nucleotide sequence ID" value="NC_009464.1"/>
</dbReference>
<dbReference type="STRING" id="351160.RCIX1004"/>
<dbReference type="EMBL" id="AM114193">
    <property type="protein sequence ID" value="CAJ36339.2"/>
    <property type="molecule type" value="Genomic_DNA"/>
</dbReference>
<proteinExistence type="predicted"/>
<protein>
    <submittedName>
        <fullName evidence="1">Nucleoside 2-deoxyribosyltransferase</fullName>
        <ecNumber evidence="1">2.4.2.6</ecNumber>
    </submittedName>
</protein>
<dbReference type="InterPro" id="IPR007710">
    <property type="entry name" value="Nucleoside_deoxyribTrfase"/>
</dbReference>
<accession>Q0W5K4</accession>
<dbReference type="Gene3D" id="3.40.50.450">
    <property type="match status" value="1"/>
</dbReference>
<dbReference type="KEGG" id="rci:RCIX1004"/>
<dbReference type="Proteomes" id="UP000000663">
    <property type="component" value="Chromosome"/>
</dbReference>
<dbReference type="eggNOG" id="arCOG02434">
    <property type="taxonomic scope" value="Archaea"/>
</dbReference>
<keyword evidence="1" id="KW-0808">Transferase</keyword>
<dbReference type="OrthoDB" id="240616at2157"/>
<reference evidence="1 2" key="1">
    <citation type="journal article" date="2006" name="Science">
        <title>Genome of rice cluster I archaea -- the key methane producers in the rice rhizosphere.</title>
        <authorList>
            <person name="Erkel C."/>
            <person name="Kube M."/>
            <person name="Reinhardt R."/>
            <person name="Liesack W."/>
        </authorList>
    </citation>
    <scope>NUCLEOTIDE SEQUENCE [LARGE SCALE GENOMIC DNA]</scope>
    <source>
        <strain evidence="2">DSM 22066 / NBRC 105507 / MRE50</strain>
    </source>
</reference>
<organism evidence="1 2">
    <name type="scientific">Methanocella arvoryzae (strain DSM 22066 / NBRC 105507 / MRE50)</name>
    <dbReference type="NCBI Taxonomy" id="351160"/>
    <lineage>
        <taxon>Archaea</taxon>
        <taxon>Methanobacteriati</taxon>
        <taxon>Methanobacteriota</taxon>
        <taxon>Stenosarchaea group</taxon>
        <taxon>Methanomicrobia</taxon>
        <taxon>Methanocellales</taxon>
        <taxon>Methanocellaceae</taxon>
        <taxon>Methanocella</taxon>
    </lineage>
</organism>
<name>Q0W5K4_METAR</name>
<evidence type="ECO:0000313" key="1">
    <source>
        <dbReference type="EMBL" id="CAJ36339.2"/>
    </source>
</evidence>
<dbReference type="AlphaFoldDB" id="Q0W5K4"/>
<keyword evidence="2" id="KW-1185">Reference proteome</keyword>
<dbReference type="Pfam" id="PF05014">
    <property type="entry name" value="Nuc_deoxyrib_tr"/>
    <property type="match status" value="1"/>
</dbReference>
<dbReference type="SUPFAM" id="SSF52309">
    <property type="entry name" value="N-(deoxy)ribosyltransferase-like"/>
    <property type="match status" value="1"/>
</dbReference>
<evidence type="ECO:0000313" key="2">
    <source>
        <dbReference type="Proteomes" id="UP000000663"/>
    </source>
</evidence>
<dbReference type="GO" id="GO:0050144">
    <property type="term" value="F:nucleoside deoxyribosyltransferase activity"/>
    <property type="evidence" value="ECO:0007669"/>
    <property type="project" value="UniProtKB-EC"/>
</dbReference>
<dbReference type="EC" id="2.4.2.6" evidence="1"/>